<protein>
    <submittedName>
        <fullName evidence="1">Uncharacterized protein</fullName>
    </submittedName>
</protein>
<comment type="caution">
    <text evidence="1">The sequence shown here is derived from an EMBL/GenBank/DDBJ whole genome shotgun (WGS) entry which is preliminary data.</text>
</comment>
<organism evidence="1 2">
    <name type="scientific">Entomophthora muscae</name>
    <dbReference type="NCBI Taxonomy" id="34485"/>
    <lineage>
        <taxon>Eukaryota</taxon>
        <taxon>Fungi</taxon>
        <taxon>Fungi incertae sedis</taxon>
        <taxon>Zoopagomycota</taxon>
        <taxon>Entomophthoromycotina</taxon>
        <taxon>Entomophthoromycetes</taxon>
        <taxon>Entomophthorales</taxon>
        <taxon>Entomophthoraceae</taxon>
        <taxon>Entomophthora</taxon>
    </lineage>
</organism>
<name>A0ACC2U0G7_9FUNG</name>
<evidence type="ECO:0000313" key="2">
    <source>
        <dbReference type="Proteomes" id="UP001165960"/>
    </source>
</evidence>
<sequence length="147" mass="15662">MSPFKFIALLASLLVHALPVQDITSSSSEAASLTNKNMFGFGGATGGVLAANFLKSSHETDSSRSQQINHAADSYASSTIYENIYTNEITKSLDQKSQELSYSPGSGYTRSSSASDKSARAYIQASKTGDFFINASHHNAALSAVFY</sequence>
<dbReference type="Proteomes" id="UP001165960">
    <property type="component" value="Unassembled WGS sequence"/>
</dbReference>
<reference evidence="1" key="1">
    <citation type="submission" date="2022-04" db="EMBL/GenBank/DDBJ databases">
        <title>Genome of the entomopathogenic fungus Entomophthora muscae.</title>
        <authorList>
            <person name="Elya C."/>
            <person name="Lovett B.R."/>
            <person name="Lee E."/>
            <person name="Macias A.M."/>
            <person name="Hajek A.E."/>
            <person name="De Bivort B.L."/>
            <person name="Kasson M.T."/>
            <person name="De Fine Licht H.H."/>
            <person name="Stajich J.E."/>
        </authorList>
    </citation>
    <scope>NUCLEOTIDE SEQUENCE</scope>
    <source>
        <strain evidence="1">Berkeley</strain>
    </source>
</reference>
<accession>A0ACC2U0G7</accession>
<gene>
    <name evidence="1" type="ORF">DSO57_1030233</name>
</gene>
<dbReference type="EMBL" id="QTSX02001626">
    <property type="protein sequence ID" value="KAJ9079952.1"/>
    <property type="molecule type" value="Genomic_DNA"/>
</dbReference>
<evidence type="ECO:0000313" key="1">
    <source>
        <dbReference type="EMBL" id="KAJ9079952.1"/>
    </source>
</evidence>
<keyword evidence="2" id="KW-1185">Reference proteome</keyword>
<proteinExistence type="predicted"/>